<reference evidence="1" key="1">
    <citation type="submission" date="2022-06" db="EMBL/GenBank/DDBJ databases">
        <authorList>
            <person name="Berger JAMES D."/>
            <person name="Berger JAMES D."/>
        </authorList>
    </citation>
    <scope>NUCLEOTIDE SEQUENCE [LARGE SCALE GENOMIC DNA]</scope>
</reference>
<proteinExistence type="predicted"/>
<dbReference type="AlphaFoldDB" id="A0AA85J4J3"/>
<evidence type="ECO:0000313" key="1">
    <source>
        <dbReference type="Proteomes" id="UP000050795"/>
    </source>
</evidence>
<dbReference type="Proteomes" id="UP000050795">
    <property type="component" value="Unassembled WGS sequence"/>
</dbReference>
<protein>
    <submittedName>
        <fullName evidence="2">Uncharacterized protein</fullName>
    </submittedName>
</protein>
<dbReference type="WBParaSite" id="TREG1_123140.1">
    <property type="protein sequence ID" value="TREG1_123140.1"/>
    <property type="gene ID" value="TREG1_123140"/>
</dbReference>
<organism evidence="1 2">
    <name type="scientific">Trichobilharzia regenti</name>
    <name type="common">Nasal bird schistosome</name>
    <dbReference type="NCBI Taxonomy" id="157069"/>
    <lineage>
        <taxon>Eukaryota</taxon>
        <taxon>Metazoa</taxon>
        <taxon>Spiralia</taxon>
        <taxon>Lophotrochozoa</taxon>
        <taxon>Platyhelminthes</taxon>
        <taxon>Trematoda</taxon>
        <taxon>Digenea</taxon>
        <taxon>Strigeidida</taxon>
        <taxon>Schistosomatoidea</taxon>
        <taxon>Schistosomatidae</taxon>
        <taxon>Trichobilharzia</taxon>
    </lineage>
</organism>
<accession>A0AA85J4J3</accession>
<reference evidence="2" key="2">
    <citation type="submission" date="2023-11" db="UniProtKB">
        <authorList>
            <consortium name="WormBaseParasite"/>
        </authorList>
    </citation>
    <scope>IDENTIFICATION</scope>
</reference>
<sequence>MLKLFGSVYRLLNAENRTVLFGFILKRNSRIITEKDDRIQFSISKISRLVT</sequence>
<name>A0AA85J4J3_TRIRE</name>
<evidence type="ECO:0000313" key="2">
    <source>
        <dbReference type="WBParaSite" id="TREG1_123140.1"/>
    </source>
</evidence>
<keyword evidence="1" id="KW-1185">Reference proteome</keyword>